<keyword evidence="9" id="KW-0902">Two-component regulatory system</keyword>
<evidence type="ECO:0000256" key="5">
    <source>
        <dbReference type="ARBA" id="ARBA00022679"/>
    </source>
</evidence>
<evidence type="ECO:0000256" key="3">
    <source>
        <dbReference type="ARBA" id="ARBA00012438"/>
    </source>
</evidence>
<dbReference type="GO" id="GO:0005886">
    <property type="term" value="C:plasma membrane"/>
    <property type="evidence" value="ECO:0007669"/>
    <property type="project" value="UniProtKB-SubCell"/>
</dbReference>
<evidence type="ECO:0000256" key="1">
    <source>
        <dbReference type="ARBA" id="ARBA00000085"/>
    </source>
</evidence>
<accession>A0A3S0ARL7</accession>
<evidence type="ECO:0000256" key="8">
    <source>
        <dbReference type="ARBA" id="ARBA00022840"/>
    </source>
</evidence>
<keyword evidence="4" id="KW-0597">Phosphoprotein</keyword>
<evidence type="ECO:0000313" key="13">
    <source>
        <dbReference type="EMBL" id="RTE10941.1"/>
    </source>
</evidence>
<dbReference type="SMART" id="SM00387">
    <property type="entry name" value="HATPase_c"/>
    <property type="match status" value="1"/>
</dbReference>
<name>A0A3S0ARL7_9BACL</name>
<dbReference type="InterPro" id="IPR050736">
    <property type="entry name" value="Sensor_HK_Regulatory"/>
</dbReference>
<dbReference type="EC" id="2.7.13.3" evidence="3"/>
<dbReference type="PANTHER" id="PTHR43711:SF1">
    <property type="entry name" value="HISTIDINE KINASE 1"/>
    <property type="match status" value="1"/>
</dbReference>
<dbReference type="Gene3D" id="1.10.287.130">
    <property type="match status" value="1"/>
</dbReference>
<evidence type="ECO:0000256" key="2">
    <source>
        <dbReference type="ARBA" id="ARBA00004651"/>
    </source>
</evidence>
<dbReference type="SUPFAM" id="SSF47384">
    <property type="entry name" value="Homodimeric domain of signal transducing histidine kinase"/>
    <property type="match status" value="1"/>
</dbReference>
<keyword evidence="11" id="KW-1133">Transmembrane helix</keyword>
<feature type="domain" description="Histidine kinase" evidence="12">
    <location>
        <begin position="202"/>
        <end position="418"/>
    </location>
</feature>
<evidence type="ECO:0000259" key="12">
    <source>
        <dbReference type="PROSITE" id="PS50109"/>
    </source>
</evidence>
<keyword evidence="8" id="KW-0067">ATP-binding</keyword>
<dbReference type="Proteomes" id="UP000276128">
    <property type="component" value="Unassembled WGS sequence"/>
</dbReference>
<reference evidence="13 14" key="1">
    <citation type="submission" date="2018-12" db="EMBL/GenBank/DDBJ databases">
        <title>Bacillus ochoae sp. nov., Paenibacillus whitsoniae sp. nov., Paenibacillus spiritus sp. nov. Isolated from the Mars Exploration Rover during spacecraft assembly.</title>
        <authorList>
            <person name="Seuylemezian A."/>
            <person name="Vaishampayan P."/>
        </authorList>
    </citation>
    <scope>NUCLEOTIDE SEQUENCE [LARGE SCALE GENOMIC DNA]</scope>
    <source>
        <strain evidence="13 14">MER 54</strain>
    </source>
</reference>
<dbReference type="EMBL" id="RXHU01000014">
    <property type="protein sequence ID" value="RTE10941.1"/>
    <property type="molecule type" value="Genomic_DNA"/>
</dbReference>
<dbReference type="SUPFAM" id="SSF55874">
    <property type="entry name" value="ATPase domain of HSP90 chaperone/DNA topoisomerase II/histidine kinase"/>
    <property type="match status" value="1"/>
</dbReference>
<evidence type="ECO:0000256" key="9">
    <source>
        <dbReference type="ARBA" id="ARBA00023012"/>
    </source>
</evidence>
<evidence type="ECO:0000256" key="7">
    <source>
        <dbReference type="ARBA" id="ARBA00022777"/>
    </source>
</evidence>
<evidence type="ECO:0000256" key="10">
    <source>
        <dbReference type="ARBA" id="ARBA00023136"/>
    </source>
</evidence>
<dbReference type="FunFam" id="3.30.565.10:FF:000006">
    <property type="entry name" value="Sensor histidine kinase WalK"/>
    <property type="match status" value="1"/>
</dbReference>
<keyword evidence="10 11" id="KW-0472">Membrane</keyword>
<dbReference type="InterPro" id="IPR036890">
    <property type="entry name" value="HATPase_C_sf"/>
</dbReference>
<dbReference type="InterPro" id="IPR003661">
    <property type="entry name" value="HisK_dim/P_dom"/>
</dbReference>
<comment type="subcellular location">
    <subcellularLocation>
        <location evidence="2">Cell membrane</location>
        <topology evidence="2">Multi-pass membrane protein</topology>
    </subcellularLocation>
</comment>
<dbReference type="OrthoDB" id="9813151at2"/>
<dbReference type="InterPro" id="IPR005467">
    <property type="entry name" value="His_kinase_dom"/>
</dbReference>
<dbReference type="Pfam" id="PF02518">
    <property type="entry name" value="HATPase_c"/>
    <property type="match status" value="1"/>
</dbReference>
<comment type="caution">
    <text evidence="13">The sequence shown here is derived from an EMBL/GenBank/DDBJ whole genome shotgun (WGS) entry which is preliminary data.</text>
</comment>
<dbReference type="AlphaFoldDB" id="A0A3S0ARL7"/>
<evidence type="ECO:0000256" key="11">
    <source>
        <dbReference type="SAM" id="Phobius"/>
    </source>
</evidence>
<keyword evidence="11" id="KW-0812">Transmembrane</keyword>
<dbReference type="InterPro" id="IPR036097">
    <property type="entry name" value="HisK_dim/P_sf"/>
</dbReference>
<dbReference type="PANTHER" id="PTHR43711">
    <property type="entry name" value="TWO-COMPONENT HISTIDINE KINASE"/>
    <property type="match status" value="1"/>
</dbReference>
<organism evidence="13 14">
    <name type="scientific">Paenibacillus whitsoniae</name>
    <dbReference type="NCBI Taxonomy" id="2496558"/>
    <lineage>
        <taxon>Bacteria</taxon>
        <taxon>Bacillati</taxon>
        <taxon>Bacillota</taxon>
        <taxon>Bacilli</taxon>
        <taxon>Bacillales</taxon>
        <taxon>Paenibacillaceae</taxon>
        <taxon>Paenibacillus</taxon>
    </lineage>
</organism>
<sequence>MFNKTRRQLVVLNSVVLMLFLVIFGIILYVHIEYRLLHQADEAITNTARAMQLSSIDQMLQTDHPEPDADRDTSYLFWDGKGRLLNQYPKQMFSEKEAVELKESSMDGTVHGVTLGNRAYRMLGFANSMSEELSGNIPHVSYVVVLRSFGDANHMLATLRSDLLIGFSTGVLFSFLAGFYLAGRSLIPIRRSWEKQQQFVADASHELRTPIAVIQTRSELMFKHPQHTVEEESKNIALILKESKRLRHLVEDLLTLARTDSNQLQIHKAEVPVHQLLQEITEQFTLLAETKFVHIRARIEPSILWGDEQRLRQLFIILLDNALKFTPPEGIIEVNCHHISNSIRIVIKDSGSGISEEDLPRIFERFYRGDKSRSRSDGGTGLGLSIAEWIVAAHKGTIGVQSQIAKGTEFQIVLPKKQ</sequence>
<keyword evidence="5" id="KW-0808">Transferase</keyword>
<dbReference type="CDD" id="cd00075">
    <property type="entry name" value="HATPase"/>
    <property type="match status" value="1"/>
</dbReference>
<dbReference type="SMART" id="SM00388">
    <property type="entry name" value="HisKA"/>
    <property type="match status" value="1"/>
</dbReference>
<dbReference type="RefSeq" id="WP_126139941.1">
    <property type="nucleotide sequence ID" value="NZ_RXHU01000014.1"/>
</dbReference>
<evidence type="ECO:0000256" key="6">
    <source>
        <dbReference type="ARBA" id="ARBA00022741"/>
    </source>
</evidence>
<dbReference type="PRINTS" id="PR00344">
    <property type="entry name" value="BCTRLSENSOR"/>
</dbReference>
<feature type="transmembrane region" description="Helical" evidence="11">
    <location>
        <begin position="9"/>
        <end position="32"/>
    </location>
</feature>
<gene>
    <name evidence="13" type="ORF">EJQ19_04170</name>
</gene>
<dbReference type="GO" id="GO:0000155">
    <property type="term" value="F:phosphorelay sensor kinase activity"/>
    <property type="evidence" value="ECO:0007669"/>
    <property type="project" value="InterPro"/>
</dbReference>
<dbReference type="InterPro" id="IPR003594">
    <property type="entry name" value="HATPase_dom"/>
</dbReference>
<proteinExistence type="predicted"/>
<dbReference type="PROSITE" id="PS50109">
    <property type="entry name" value="HIS_KIN"/>
    <property type="match status" value="1"/>
</dbReference>
<dbReference type="InterPro" id="IPR004358">
    <property type="entry name" value="Sig_transdc_His_kin-like_C"/>
</dbReference>
<dbReference type="Pfam" id="PF00512">
    <property type="entry name" value="HisKA"/>
    <property type="match status" value="1"/>
</dbReference>
<keyword evidence="7 13" id="KW-0418">Kinase</keyword>
<keyword evidence="14" id="KW-1185">Reference proteome</keyword>
<dbReference type="CDD" id="cd00082">
    <property type="entry name" value="HisKA"/>
    <property type="match status" value="1"/>
</dbReference>
<dbReference type="Gene3D" id="3.30.565.10">
    <property type="entry name" value="Histidine kinase-like ATPase, C-terminal domain"/>
    <property type="match status" value="1"/>
</dbReference>
<protein>
    <recommendedName>
        <fullName evidence="3">histidine kinase</fullName>
        <ecNumber evidence="3">2.7.13.3</ecNumber>
    </recommendedName>
</protein>
<feature type="transmembrane region" description="Helical" evidence="11">
    <location>
        <begin position="163"/>
        <end position="182"/>
    </location>
</feature>
<evidence type="ECO:0000256" key="4">
    <source>
        <dbReference type="ARBA" id="ARBA00022553"/>
    </source>
</evidence>
<dbReference type="GO" id="GO:0005524">
    <property type="term" value="F:ATP binding"/>
    <property type="evidence" value="ECO:0007669"/>
    <property type="project" value="UniProtKB-KW"/>
</dbReference>
<dbReference type="FunFam" id="1.10.287.130:FF:000001">
    <property type="entry name" value="Two-component sensor histidine kinase"/>
    <property type="match status" value="1"/>
</dbReference>
<keyword evidence="6" id="KW-0547">Nucleotide-binding</keyword>
<comment type="catalytic activity">
    <reaction evidence="1">
        <text>ATP + protein L-histidine = ADP + protein N-phospho-L-histidine.</text>
        <dbReference type="EC" id="2.7.13.3"/>
    </reaction>
</comment>
<evidence type="ECO:0000313" key="14">
    <source>
        <dbReference type="Proteomes" id="UP000276128"/>
    </source>
</evidence>